<dbReference type="PRINTS" id="PR00080">
    <property type="entry name" value="SDRFAMILY"/>
</dbReference>
<evidence type="ECO:0000256" key="3">
    <source>
        <dbReference type="ARBA" id="ARBA00022857"/>
    </source>
</evidence>
<keyword evidence="4" id="KW-0752">Steroid biosynthesis</keyword>
<dbReference type="GO" id="GO:0005829">
    <property type="term" value="C:cytosol"/>
    <property type="evidence" value="ECO:0007669"/>
    <property type="project" value="TreeGrafter"/>
</dbReference>
<dbReference type="PANTHER" id="PTHR43391">
    <property type="entry name" value="RETINOL DEHYDROGENASE-RELATED"/>
    <property type="match status" value="1"/>
</dbReference>
<organism evidence="8 9">
    <name type="scientific">Gossypium anomalum</name>
    <dbReference type="NCBI Taxonomy" id="47600"/>
    <lineage>
        <taxon>Eukaryota</taxon>
        <taxon>Viridiplantae</taxon>
        <taxon>Streptophyta</taxon>
        <taxon>Embryophyta</taxon>
        <taxon>Tracheophyta</taxon>
        <taxon>Spermatophyta</taxon>
        <taxon>Magnoliopsida</taxon>
        <taxon>eudicotyledons</taxon>
        <taxon>Gunneridae</taxon>
        <taxon>Pentapetalae</taxon>
        <taxon>rosids</taxon>
        <taxon>malvids</taxon>
        <taxon>Malvales</taxon>
        <taxon>Malvaceae</taxon>
        <taxon>Malvoideae</taxon>
        <taxon>Gossypium</taxon>
    </lineage>
</organism>
<evidence type="ECO:0000256" key="5">
    <source>
        <dbReference type="ARBA" id="ARBA00022968"/>
    </source>
</evidence>
<evidence type="ECO:0000256" key="7">
    <source>
        <dbReference type="RuleBase" id="RU000363"/>
    </source>
</evidence>
<keyword evidence="6" id="KW-0560">Oxidoreductase</keyword>
<sequence>MDMIDKFMHAVLSITFFVFFLHYRLFTSLVATARSLFEENVSGKVVLITGASSGIGEHVAYEYARRGACLAVVARREHRLRQVAAVCEIIGSPEAVYIVGDVAKMEDCQQFVEATVSYFGHLDHLVTNAGVTPVCMFQDYDDITKASPAMEINFWGSVYSTYYAYGHLKKSKGKIIVIASSTGWLFAPRLSFYNASKAAVISFYETLRYEFGGEIGITIVTPGLIKTEMTDGKFLSKEARLQLDPEMRDVEISVMPLESACECGKAIVEGSCRGYNYLTVPHWYEWTKLWKVFCPGIMDRWIGFLLMPCNSHNEVPTKKLTHFVNGLTQFLSS</sequence>
<evidence type="ECO:0000256" key="6">
    <source>
        <dbReference type="ARBA" id="ARBA00023002"/>
    </source>
</evidence>
<dbReference type="InterPro" id="IPR002347">
    <property type="entry name" value="SDR_fam"/>
</dbReference>
<evidence type="ECO:0000313" key="9">
    <source>
        <dbReference type="Proteomes" id="UP000701853"/>
    </source>
</evidence>
<dbReference type="EMBL" id="JAHUZN010000009">
    <property type="protein sequence ID" value="KAG8484743.1"/>
    <property type="molecule type" value="Genomic_DNA"/>
</dbReference>
<dbReference type="InterPro" id="IPR036291">
    <property type="entry name" value="NAD(P)-bd_dom_sf"/>
</dbReference>
<keyword evidence="5" id="KW-0735">Signal-anchor</keyword>
<protein>
    <recommendedName>
        <fullName evidence="10">11-beta-hydroxysteroid dehydrogenase-like 6</fullName>
    </recommendedName>
</protein>
<dbReference type="OrthoDB" id="47007at2759"/>
<name>A0A8J5Y9J7_9ROSI</name>
<dbReference type="PROSITE" id="PS00061">
    <property type="entry name" value="ADH_SHORT"/>
    <property type="match status" value="1"/>
</dbReference>
<evidence type="ECO:0008006" key="10">
    <source>
        <dbReference type="Google" id="ProtNLM"/>
    </source>
</evidence>
<dbReference type="InterPro" id="IPR020904">
    <property type="entry name" value="Sc_DH/Rdtase_CS"/>
</dbReference>
<keyword evidence="3" id="KW-0521">NADP</keyword>
<evidence type="ECO:0000256" key="4">
    <source>
        <dbReference type="ARBA" id="ARBA00022955"/>
    </source>
</evidence>
<dbReference type="GO" id="GO:0016491">
    <property type="term" value="F:oxidoreductase activity"/>
    <property type="evidence" value="ECO:0007669"/>
    <property type="project" value="UniProtKB-KW"/>
</dbReference>
<dbReference type="PRINTS" id="PR00081">
    <property type="entry name" value="GDHRDH"/>
</dbReference>
<evidence type="ECO:0000256" key="1">
    <source>
        <dbReference type="ARBA" id="ARBA00004606"/>
    </source>
</evidence>
<keyword evidence="5" id="KW-0812">Transmembrane</keyword>
<comment type="subcellular location">
    <subcellularLocation>
        <location evidence="1">Membrane</location>
        <topology evidence="1">Single-pass type II membrane protein</topology>
    </subcellularLocation>
</comment>
<dbReference type="GO" id="GO:0016020">
    <property type="term" value="C:membrane"/>
    <property type="evidence" value="ECO:0007669"/>
    <property type="project" value="UniProtKB-SubCell"/>
</dbReference>
<evidence type="ECO:0000256" key="2">
    <source>
        <dbReference type="ARBA" id="ARBA00006484"/>
    </source>
</evidence>
<reference evidence="8 9" key="1">
    <citation type="journal article" date="2021" name="bioRxiv">
        <title>The Gossypium anomalum genome as a resource for cotton improvement and evolutionary analysis of hybrid incompatibility.</title>
        <authorList>
            <person name="Grover C.E."/>
            <person name="Yuan D."/>
            <person name="Arick M.A."/>
            <person name="Miller E.R."/>
            <person name="Hu G."/>
            <person name="Peterson D.G."/>
            <person name="Wendel J.F."/>
            <person name="Udall J.A."/>
        </authorList>
    </citation>
    <scope>NUCLEOTIDE SEQUENCE [LARGE SCALE GENOMIC DNA]</scope>
    <source>
        <strain evidence="8">JFW-Udall</strain>
        <tissue evidence="8">Leaf</tissue>
    </source>
</reference>
<comment type="similarity">
    <text evidence="2 7">Belongs to the short-chain dehydrogenases/reductases (SDR) family.</text>
</comment>
<dbReference type="PANTHER" id="PTHR43391:SF76">
    <property type="entry name" value="11-BETA-HYDROXYSTEROID DEHYDROGENASE-LIKE 2-RELATED"/>
    <property type="match status" value="1"/>
</dbReference>
<keyword evidence="4" id="KW-0444">Lipid biosynthesis</keyword>
<dbReference type="GO" id="GO:0006694">
    <property type="term" value="P:steroid biosynthetic process"/>
    <property type="evidence" value="ECO:0007669"/>
    <property type="project" value="UniProtKB-KW"/>
</dbReference>
<keyword evidence="9" id="KW-1185">Reference proteome</keyword>
<gene>
    <name evidence="8" type="ORF">CXB51_023591</name>
</gene>
<keyword evidence="4" id="KW-0443">Lipid metabolism</keyword>
<evidence type="ECO:0000313" key="8">
    <source>
        <dbReference type="EMBL" id="KAG8484743.1"/>
    </source>
</evidence>
<dbReference type="AlphaFoldDB" id="A0A8J5Y9J7"/>
<proteinExistence type="inferred from homology"/>
<comment type="caution">
    <text evidence="8">The sequence shown here is derived from an EMBL/GenBank/DDBJ whole genome shotgun (WGS) entry which is preliminary data.</text>
</comment>
<accession>A0A8J5Y9J7</accession>
<dbReference type="Gene3D" id="3.40.50.720">
    <property type="entry name" value="NAD(P)-binding Rossmann-like Domain"/>
    <property type="match status" value="1"/>
</dbReference>
<dbReference type="Pfam" id="PF00106">
    <property type="entry name" value="adh_short"/>
    <property type="match status" value="1"/>
</dbReference>
<dbReference type="Proteomes" id="UP000701853">
    <property type="component" value="Chromosome 9"/>
</dbReference>
<dbReference type="SUPFAM" id="SSF51735">
    <property type="entry name" value="NAD(P)-binding Rossmann-fold domains"/>
    <property type="match status" value="1"/>
</dbReference>